<protein>
    <submittedName>
        <fullName evidence="1">Uncharacterized protein</fullName>
    </submittedName>
</protein>
<dbReference type="Proteomes" id="UP000262177">
    <property type="component" value="Chromosome"/>
</dbReference>
<evidence type="ECO:0000313" key="2">
    <source>
        <dbReference type="Proteomes" id="UP000262177"/>
    </source>
</evidence>
<organism evidence="1 2">
    <name type="scientific">Bifidobacterium bifidum LMG 13195</name>
    <dbReference type="NCBI Taxonomy" id="1207542"/>
    <lineage>
        <taxon>Bacteria</taxon>
        <taxon>Bacillati</taxon>
        <taxon>Actinomycetota</taxon>
        <taxon>Actinomycetes</taxon>
        <taxon>Bifidobacteriales</taxon>
        <taxon>Bifidobacteriaceae</taxon>
        <taxon>Bifidobacterium</taxon>
    </lineage>
</organism>
<reference evidence="1 2" key="1">
    <citation type="journal article" date="2017" name="Biosci. Biotechnol. Biochem.">
        <title>Identification and characterization of a sulfoglycosidase from Bifidobacterium bifidum implicated in mucin glycan utilization.</title>
        <authorList>
            <person name="Katoh T."/>
            <person name="Maeshibu T."/>
            <person name="Kikkawa K."/>
            <person name="Gotoh A."/>
            <person name="Tomabechi Y."/>
            <person name="Nakamura M."/>
            <person name="Liao W.-H."/>
            <person name="Yamaguchi M."/>
            <person name="Ashida H."/>
            <person name="Yamamoto K."/>
            <person name="Katayama T."/>
        </authorList>
    </citation>
    <scope>NUCLEOTIDE SEQUENCE [LARGE SCALE GENOMIC DNA]</scope>
    <source>
        <strain evidence="1 2">JCM 7004</strain>
    </source>
</reference>
<gene>
    <name evidence="1" type="ORF">BBJK_03194</name>
</gene>
<dbReference type="AlphaFoldDB" id="A0A286TFV8"/>
<proteinExistence type="predicted"/>
<sequence length="103" mass="11049">MIQHTCHCTRSISHMTAAFYPLVIRYHPPKVPSRAEQMGLWADDGALRGMAGTAEDTTAMATGTANGRQAGTRQPRNMLLVTPRTNHPAGCHGIAASYGTIDT</sequence>
<accession>A0A286TFV8</accession>
<name>A0A286TFV8_BIFBI</name>
<dbReference type="EMBL" id="AP018131">
    <property type="protein sequence ID" value="BBA49137.1"/>
    <property type="molecule type" value="Genomic_DNA"/>
</dbReference>
<evidence type="ECO:0000313" key="1">
    <source>
        <dbReference type="EMBL" id="BBA49137.1"/>
    </source>
</evidence>